<reference evidence="2" key="1">
    <citation type="submission" date="2023-03" db="EMBL/GenBank/DDBJ databases">
        <title>Massive genome expansion in bonnet fungi (Mycena s.s.) driven by repeated elements and novel gene families across ecological guilds.</title>
        <authorList>
            <consortium name="Lawrence Berkeley National Laboratory"/>
            <person name="Harder C.B."/>
            <person name="Miyauchi S."/>
            <person name="Viragh M."/>
            <person name="Kuo A."/>
            <person name="Thoen E."/>
            <person name="Andreopoulos B."/>
            <person name="Lu D."/>
            <person name="Skrede I."/>
            <person name="Drula E."/>
            <person name="Henrissat B."/>
            <person name="Morin E."/>
            <person name="Kohler A."/>
            <person name="Barry K."/>
            <person name="LaButti K."/>
            <person name="Morin E."/>
            <person name="Salamov A."/>
            <person name="Lipzen A."/>
            <person name="Mereny Z."/>
            <person name="Hegedus B."/>
            <person name="Baldrian P."/>
            <person name="Stursova M."/>
            <person name="Weitz H."/>
            <person name="Taylor A."/>
            <person name="Grigoriev I.V."/>
            <person name="Nagy L.G."/>
            <person name="Martin F."/>
            <person name="Kauserud H."/>
        </authorList>
    </citation>
    <scope>NUCLEOTIDE SEQUENCE</scope>
    <source>
        <strain evidence="2">CBHHK182m</strain>
    </source>
</reference>
<gene>
    <name evidence="2" type="ORF">B0H16DRAFT_181046</name>
</gene>
<proteinExistence type="predicted"/>
<feature type="compositionally biased region" description="Basic and acidic residues" evidence="1">
    <location>
        <begin position="223"/>
        <end position="239"/>
    </location>
</feature>
<feature type="region of interest" description="Disordered" evidence="1">
    <location>
        <begin position="100"/>
        <end position="239"/>
    </location>
</feature>
<protein>
    <submittedName>
        <fullName evidence="2">Uncharacterized protein</fullName>
    </submittedName>
</protein>
<feature type="compositionally biased region" description="Basic residues" evidence="1">
    <location>
        <begin position="196"/>
        <end position="208"/>
    </location>
</feature>
<evidence type="ECO:0000313" key="3">
    <source>
        <dbReference type="Proteomes" id="UP001215598"/>
    </source>
</evidence>
<dbReference type="AlphaFoldDB" id="A0AAD7I084"/>
<organism evidence="2 3">
    <name type="scientific">Mycena metata</name>
    <dbReference type="NCBI Taxonomy" id="1033252"/>
    <lineage>
        <taxon>Eukaryota</taxon>
        <taxon>Fungi</taxon>
        <taxon>Dikarya</taxon>
        <taxon>Basidiomycota</taxon>
        <taxon>Agaricomycotina</taxon>
        <taxon>Agaricomycetes</taxon>
        <taxon>Agaricomycetidae</taxon>
        <taxon>Agaricales</taxon>
        <taxon>Marasmiineae</taxon>
        <taxon>Mycenaceae</taxon>
        <taxon>Mycena</taxon>
    </lineage>
</organism>
<dbReference type="EMBL" id="JARKIB010000147">
    <property type="protein sequence ID" value="KAJ7732154.1"/>
    <property type="molecule type" value="Genomic_DNA"/>
</dbReference>
<feature type="compositionally biased region" description="Low complexity" evidence="1">
    <location>
        <begin position="110"/>
        <end position="122"/>
    </location>
</feature>
<accession>A0AAD7I084</accession>
<keyword evidence="3" id="KW-1185">Reference proteome</keyword>
<evidence type="ECO:0000313" key="2">
    <source>
        <dbReference type="EMBL" id="KAJ7732154.1"/>
    </source>
</evidence>
<name>A0AAD7I084_9AGAR</name>
<sequence length="239" mass="26260">MRVRPLRLRRIGIRIRRQSGRATGNGPGPASVCVPSLGLRRQARVLQRMRGMLRMEGGGLRCRGTHERRERGGRGGVERLLVRSCLCLSFPAYSSRCTSYRHGQRRHGFPTSTTTSTRTTRNPTPPRPPCTQRLPRIASHRPPALPAPVGSVRPVRRHPPAPRAQSTRSANGPGPGRRGIVVARKRGRRGGGDAKKGRRANSRIKKQRTPLPFALLDVPRIACGRERGGGRGESGEARS</sequence>
<dbReference type="Proteomes" id="UP001215598">
    <property type="component" value="Unassembled WGS sequence"/>
</dbReference>
<comment type="caution">
    <text evidence="2">The sequence shown here is derived from an EMBL/GenBank/DDBJ whole genome shotgun (WGS) entry which is preliminary data.</text>
</comment>
<evidence type="ECO:0000256" key="1">
    <source>
        <dbReference type="SAM" id="MobiDB-lite"/>
    </source>
</evidence>